<keyword evidence="5 6" id="KW-0408">Iron</keyword>
<evidence type="ECO:0000256" key="7">
    <source>
        <dbReference type="SAM" id="SignalP"/>
    </source>
</evidence>
<dbReference type="AlphaFoldDB" id="A0A3A8HLU2"/>
<evidence type="ECO:0000256" key="2">
    <source>
        <dbReference type="ARBA" id="ARBA00022617"/>
    </source>
</evidence>
<feature type="signal peptide" evidence="7">
    <location>
        <begin position="1"/>
        <end position="21"/>
    </location>
</feature>
<feature type="non-terminal residue" evidence="9">
    <location>
        <position position="356"/>
    </location>
</feature>
<dbReference type="InterPro" id="IPR051395">
    <property type="entry name" value="Cytochrome_c_Peroxidase/MauG"/>
</dbReference>
<dbReference type="RefSeq" id="WP_147449069.1">
    <property type="nucleotide sequence ID" value="NZ_RAVZ01000512.1"/>
</dbReference>
<dbReference type="PANTHER" id="PTHR30600">
    <property type="entry name" value="CYTOCHROME C PEROXIDASE-RELATED"/>
    <property type="match status" value="1"/>
</dbReference>
<dbReference type="Proteomes" id="UP000268094">
    <property type="component" value="Unassembled WGS sequence"/>
</dbReference>
<organism evidence="9 10">
    <name type="scientific">Corallococcus terminator</name>
    <dbReference type="NCBI Taxonomy" id="2316733"/>
    <lineage>
        <taxon>Bacteria</taxon>
        <taxon>Pseudomonadati</taxon>
        <taxon>Myxococcota</taxon>
        <taxon>Myxococcia</taxon>
        <taxon>Myxococcales</taxon>
        <taxon>Cystobacterineae</taxon>
        <taxon>Myxococcaceae</taxon>
        <taxon>Corallococcus</taxon>
    </lineage>
</organism>
<dbReference type="Pfam" id="PF00034">
    <property type="entry name" value="Cytochrom_C"/>
    <property type="match status" value="1"/>
</dbReference>
<dbReference type="GO" id="GO:0004130">
    <property type="term" value="F:cytochrome-c peroxidase activity"/>
    <property type="evidence" value="ECO:0007669"/>
    <property type="project" value="TreeGrafter"/>
</dbReference>
<keyword evidence="9" id="KW-0575">Peroxidase</keyword>
<dbReference type="GO" id="GO:0046872">
    <property type="term" value="F:metal ion binding"/>
    <property type="evidence" value="ECO:0007669"/>
    <property type="project" value="UniProtKB-KW"/>
</dbReference>
<keyword evidence="4" id="KW-0560">Oxidoreductase</keyword>
<keyword evidence="2 6" id="KW-0349">Heme</keyword>
<evidence type="ECO:0000313" key="9">
    <source>
        <dbReference type="EMBL" id="RKG71695.1"/>
    </source>
</evidence>
<dbReference type="PROSITE" id="PS51007">
    <property type="entry name" value="CYTC"/>
    <property type="match status" value="2"/>
</dbReference>
<dbReference type="Gene3D" id="1.10.760.10">
    <property type="entry name" value="Cytochrome c-like domain"/>
    <property type="match status" value="2"/>
</dbReference>
<evidence type="ECO:0000259" key="8">
    <source>
        <dbReference type="PROSITE" id="PS51007"/>
    </source>
</evidence>
<reference evidence="10" key="1">
    <citation type="submission" date="2018-09" db="EMBL/GenBank/DDBJ databases">
        <authorList>
            <person name="Livingstone P.G."/>
            <person name="Whitworth D.E."/>
        </authorList>
    </citation>
    <scope>NUCLEOTIDE SEQUENCE [LARGE SCALE GENOMIC DNA]</scope>
    <source>
        <strain evidence="10">CA054A</strain>
    </source>
</reference>
<dbReference type="InterPro" id="IPR036909">
    <property type="entry name" value="Cyt_c-like_dom_sf"/>
</dbReference>
<name>A0A3A8HLU2_9BACT</name>
<dbReference type="OrthoDB" id="9805202at2"/>
<evidence type="ECO:0000313" key="10">
    <source>
        <dbReference type="Proteomes" id="UP000268094"/>
    </source>
</evidence>
<evidence type="ECO:0000256" key="4">
    <source>
        <dbReference type="ARBA" id="ARBA00023002"/>
    </source>
</evidence>
<evidence type="ECO:0000256" key="1">
    <source>
        <dbReference type="ARBA" id="ARBA00004196"/>
    </source>
</evidence>
<dbReference type="EMBL" id="RAVZ01000512">
    <property type="protein sequence ID" value="RKG71695.1"/>
    <property type="molecule type" value="Genomic_DNA"/>
</dbReference>
<dbReference type="GO" id="GO:0020037">
    <property type="term" value="F:heme binding"/>
    <property type="evidence" value="ECO:0007669"/>
    <property type="project" value="InterPro"/>
</dbReference>
<evidence type="ECO:0000256" key="3">
    <source>
        <dbReference type="ARBA" id="ARBA00022723"/>
    </source>
</evidence>
<dbReference type="InterPro" id="IPR009056">
    <property type="entry name" value="Cyt_c-like_dom"/>
</dbReference>
<gene>
    <name evidence="9" type="ORF">D7V88_39175</name>
</gene>
<accession>A0A3A8HLU2</accession>
<dbReference type="GO" id="GO:0009055">
    <property type="term" value="F:electron transfer activity"/>
    <property type="evidence" value="ECO:0007669"/>
    <property type="project" value="InterPro"/>
</dbReference>
<dbReference type="PROSITE" id="PS51257">
    <property type="entry name" value="PROKAR_LIPOPROTEIN"/>
    <property type="match status" value="1"/>
</dbReference>
<keyword evidence="3 6" id="KW-0479">Metal-binding</keyword>
<dbReference type="GO" id="GO:0030313">
    <property type="term" value="C:cell envelope"/>
    <property type="evidence" value="ECO:0007669"/>
    <property type="project" value="UniProtKB-SubCell"/>
</dbReference>
<dbReference type="InterPro" id="IPR004852">
    <property type="entry name" value="Di-haem_cyt_c_peroxidsae"/>
</dbReference>
<protein>
    <submittedName>
        <fullName evidence="9">Cytochrome-c peroxidase</fullName>
    </submittedName>
</protein>
<keyword evidence="7" id="KW-0732">Signal</keyword>
<proteinExistence type="predicted"/>
<dbReference type="Pfam" id="PF03150">
    <property type="entry name" value="CCP_MauG"/>
    <property type="match status" value="1"/>
</dbReference>
<dbReference type="SUPFAM" id="SSF46626">
    <property type="entry name" value="Cytochrome c"/>
    <property type="match status" value="2"/>
</dbReference>
<dbReference type="PANTHER" id="PTHR30600:SF7">
    <property type="entry name" value="CYTOCHROME C PEROXIDASE-RELATED"/>
    <property type="match status" value="1"/>
</dbReference>
<keyword evidence="10" id="KW-1185">Reference proteome</keyword>
<sequence length="356" mass="38282">MLRNRLLPWFTLSALGLGALAGCERSPDAPVAAPSAPAVAAVKPPAPPAVPDATAVAKLASHFFQAPRGEAPLPADTEAQVALGRMLFHEPRLSKNHDVSCNTCHGLDTFGVDNKALSDGHRGQKGSRNSPTVYNAARHIAQFWDGRAATLEAQAEGPMMNPVEMAMPGAKHVEATLSSMPEYTARFRAAFPKERKPVTLSHAAKALAAFERTLTTPSRFDRFLAGEHAALTSSEQRGLEAFVTTGCTTCHNGPAVGGTSFQKLGLVEEYPKLTDAGRFDATKNEDDRGYFRVPTLRNVEKTGPYLHDGSVQDLPTMVRLMGRYQLGRTLKDGEVDDLVAFLKSLTGELPPAERIS</sequence>
<evidence type="ECO:0000256" key="6">
    <source>
        <dbReference type="PROSITE-ProRule" id="PRU00433"/>
    </source>
</evidence>
<feature type="domain" description="Cytochrome c" evidence="8">
    <location>
        <begin position="79"/>
        <end position="188"/>
    </location>
</feature>
<feature type="domain" description="Cytochrome c" evidence="8">
    <location>
        <begin position="233"/>
        <end position="346"/>
    </location>
</feature>
<feature type="chain" id="PRO_5017470797" evidence="7">
    <location>
        <begin position="22"/>
        <end position="356"/>
    </location>
</feature>
<comment type="caution">
    <text evidence="9">The sequence shown here is derived from an EMBL/GenBank/DDBJ whole genome shotgun (WGS) entry which is preliminary data.</text>
</comment>
<evidence type="ECO:0000256" key="5">
    <source>
        <dbReference type="ARBA" id="ARBA00023004"/>
    </source>
</evidence>
<comment type="subcellular location">
    <subcellularLocation>
        <location evidence="1">Cell envelope</location>
    </subcellularLocation>
</comment>